<dbReference type="Pfam" id="PF03734">
    <property type="entry name" value="YkuD"/>
    <property type="match status" value="1"/>
</dbReference>
<dbReference type="InterPro" id="IPR050979">
    <property type="entry name" value="LD-transpeptidase"/>
</dbReference>
<dbReference type="GO" id="GO:0071555">
    <property type="term" value="P:cell wall organization"/>
    <property type="evidence" value="ECO:0007669"/>
    <property type="project" value="UniProtKB-UniRule"/>
</dbReference>
<evidence type="ECO:0000259" key="9">
    <source>
        <dbReference type="PROSITE" id="PS52029"/>
    </source>
</evidence>
<dbReference type="InterPro" id="IPR005490">
    <property type="entry name" value="LD_TPept_cat_dom"/>
</dbReference>
<protein>
    <submittedName>
        <fullName evidence="10">L,D-transpeptidase catalytic domain</fullName>
    </submittedName>
</protein>
<dbReference type="GO" id="GO:0005576">
    <property type="term" value="C:extracellular region"/>
    <property type="evidence" value="ECO:0007669"/>
    <property type="project" value="TreeGrafter"/>
</dbReference>
<dbReference type="GO" id="GO:0016740">
    <property type="term" value="F:transferase activity"/>
    <property type="evidence" value="ECO:0007669"/>
    <property type="project" value="UniProtKB-KW"/>
</dbReference>
<keyword evidence="8" id="KW-0732">Signal</keyword>
<dbReference type="Gene3D" id="2.40.440.10">
    <property type="entry name" value="L,D-transpeptidase catalytic domain-like"/>
    <property type="match status" value="1"/>
</dbReference>
<dbReference type="CDD" id="cd16913">
    <property type="entry name" value="YkuD_like"/>
    <property type="match status" value="1"/>
</dbReference>
<dbReference type="EMBL" id="FNQO01000005">
    <property type="protein sequence ID" value="SEA46378.1"/>
    <property type="molecule type" value="Genomic_DNA"/>
</dbReference>
<evidence type="ECO:0000256" key="1">
    <source>
        <dbReference type="ARBA" id="ARBA00004752"/>
    </source>
</evidence>
<dbReference type="UniPathway" id="UPA00219"/>
<evidence type="ECO:0000256" key="6">
    <source>
        <dbReference type="ARBA" id="ARBA00023316"/>
    </source>
</evidence>
<feature type="chain" id="PRO_5011598706" evidence="8">
    <location>
        <begin position="31"/>
        <end position="187"/>
    </location>
</feature>
<dbReference type="RefSeq" id="WP_244506299.1">
    <property type="nucleotide sequence ID" value="NZ_FNQO01000005.1"/>
</dbReference>
<dbReference type="PANTHER" id="PTHR30582:SF2">
    <property type="entry name" value="L,D-TRANSPEPTIDASE YCIB-RELATED"/>
    <property type="match status" value="1"/>
</dbReference>
<evidence type="ECO:0000256" key="7">
    <source>
        <dbReference type="PROSITE-ProRule" id="PRU01373"/>
    </source>
</evidence>
<comment type="pathway">
    <text evidence="1 7">Cell wall biogenesis; peptidoglycan biosynthesis.</text>
</comment>
<name>A0A1H4BEG5_9GAMM</name>
<keyword evidence="11" id="KW-1185">Reference proteome</keyword>
<evidence type="ECO:0000256" key="8">
    <source>
        <dbReference type="SAM" id="SignalP"/>
    </source>
</evidence>
<gene>
    <name evidence="10" type="ORF">SAMN05216562_3241</name>
</gene>
<dbReference type="SUPFAM" id="SSF141523">
    <property type="entry name" value="L,D-transpeptidase catalytic domain-like"/>
    <property type="match status" value="1"/>
</dbReference>
<feature type="domain" description="L,D-TPase catalytic" evidence="9">
    <location>
        <begin position="48"/>
        <end position="186"/>
    </location>
</feature>
<accession>A0A1H4BEG5</accession>
<comment type="similarity">
    <text evidence="2">Belongs to the YkuD family.</text>
</comment>
<feature type="active site" description="Proton donor/acceptor" evidence="7">
    <location>
        <position position="148"/>
    </location>
</feature>
<feature type="signal peptide" evidence="8">
    <location>
        <begin position="1"/>
        <end position="30"/>
    </location>
</feature>
<keyword evidence="6 7" id="KW-0961">Cell wall biogenesis/degradation</keyword>
<dbReference type="InterPro" id="IPR038063">
    <property type="entry name" value="Transpep_catalytic_dom"/>
</dbReference>
<dbReference type="GO" id="GO:0071972">
    <property type="term" value="F:peptidoglycan L,D-transpeptidase activity"/>
    <property type="evidence" value="ECO:0007669"/>
    <property type="project" value="TreeGrafter"/>
</dbReference>
<keyword evidence="3" id="KW-0808">Transferase</keyword>
<evidence type="ECO:0000256" key="3">
    <source>
        <dbReference type="ARBA" id="ARBA00022679"/>
    </source>
</evidence>
<dbReference type="AlphaFoldDB" id="A0A1H4BEG5"/>
<feature type="active site" description="Nucleophile" evidence="7">
    <location>
        <position position="162"/>
    </location>
</feature>
<dbReference type="GO" id="GO:0018104">
    <property type="term" value="P:peptidoglycan-protein cross-linking"/>
    <property type="evidence" value="ECO:0007669"/>
    <property type="project" value="TreeGrafter"/>
</dbReference>
<evidence type="ECO:0000313" key="10">
    <source>
        <dbReference type="EMBL" id="SEA46378.1"/>
    </source>
</evidence>
<evidence type="ECO:0000256" key="4">
    <source>
        <dbReference type="ARBA" id="ARBA00022960"/>
    </source>
</evidence>
<evidence type="ECO:0000256" key="5">
    <source>
        <dbReference type="ARBA" id="ARBA00022984"/>
    </source>
</evidence>
<reference evidence="11" key="1">
    <citation type="submission" date="2016-10" db="EMBL/GenBank/DDBJ databases">
        <authorList>
            <person name="Varghese N."/>
            <person name="Submissions S."/>
        </authorList>
    </citation>
    <scope>NUCLEOTIDE SEQUENCE [LARGE SCALE GENOMIC DNA]</scope>
    <source>
        <strain evidence="11">CGMCC 1.10657</strain>
    </source>
</reference>
<dbReference type="PROSITE" id="PS52029">
    <property type="entry name" value="LD_TPASE"/>
    <property type="match status" value="1"/>
</dbReference>
<evidence type="ECO:0000313" key="11">
    <source>
        <dbReference type="Proteomes" id="UP000198658"/>
    </source>
</evidence>
<proteinExistence type="inferred from homology"/>
<dbReference type="Proteomes" id="UP000198658">
    <property type="component" value="Unassembled WGS sequence"/>
</dbReference>
<keyword evidence="5 7" id="KW-0573">Peptidoglycan synthesis</keyword>
<organism evidence="10 11">
    <name type="scientific">Microbulbifer marinus</name>
    <dbReference type="NCBI Taxonomy" id="658218"/>
    <lineage>
        <taxon>Bacteria</taxon>
        <taxon>Pseudomonadati</taxon>
        <taxon>Pseudomonadota</taxon>
        <taxon>Gammaproteobacteria</taxon>
        <taxon>Cellvibrionales</taxon>
        <taxon>Microbulbiferaceae</taxon>
        <taxon>Microbulbifer</taxon>
    </lineage>
</organism>
<dbReference type="GO" id="GO:0008360">
    <property type="term" value="P:regulation of cell shape"/>
    <property type="evidence" value="ECO:0007669"/>
    <property type="project" value="UniProtKB-UniRule"/>
</dbReference>
<evidence type="ECO:0000256" key="2">
    <source>
        <dbReference type="ARBA" id="ARBA00005992"/>
    </source>
</evidence>
<keyword evidence="4 7" id="KW-0133">Cell shape</keyword>
<dbReference type="PANTHER" id="PTHR30582">
    <property type="entry name" value="L,D-TRANSPEPTIDASE"/>
    <property type="match status" value="1"/>
</dbReference>
<dbReference type="STRING" id="658218.SAMN05216562_3241"/>
<sequence length="187" mass="20866">MRPNSQYSPFIAALVMCFVALLLAPAQVSADSVGWFDDEAAVDISGAPSIRISLGEQRAYFYMGGELVGISRISSGRAGYRTPKGSYRVRGKKLRHRSTLYGSYVDRNTHRVVRADVDTRKHRRPPGTYYRGAKMDYFIRFNGGIGLHASGDVPNYPASHGCVRMPRHMAQKFFRYARVGTPVIVTD</sequence>